<evidence type="ECO:0000259" key="2">
    <source>
        <dbReference type="Pfam" id="PF08718"/>
    </source>
</evidence>
<dbReference type="OrthoDB" id="205255at2759"/>
<dbReference type="SUPFAM" id="SSF110004">
    <property type="entry name" value="Glycolipid transfer protein, GLTP"/>
    <property type="match status" value="1"/>
</dbReference>
<dbReference type="Pfam" id="PF08718">
    <property type="entry name" value="GLTP"/>
    <property type="match status" value="1"/>
</dbReference>
<dbReference type="EMBL" id="CAJPEX010000304">
    <property type="protein sequence ID" value="CAG0914955.1"/>
    <property type="molecule type" value="Genomic_DNA"/>
</dbReference>
<dbReference type="InterPro" id="IPR014830">
    <property type="entry name" value="Glycolipid_transfer_prot_dom"/>
</dbReference>
<gene>
    <name evidence="3" type="ORF">NMOB1V02_LOCUS2624</name>
</gene>
<proteinExistence type="predicted"/>
<protein>
    <recommendedName>
        <fullName evidence="2">Glycolipid transfer protein domain-containing protein</fullName>
    </recommendedName>
</protein>
<feature type="domain" description="Glycolipid transfer protein" evidence="2">
    <location>
        <begin position="21"/>
        <end position="163"/>
    </location>
</feature>
<name>A0A7R9BGC9_9CRUS</name>
<keyword evidence="1" id="KW-0813">Transport</keyword>
<dbReference type="GO" id="GO:0005829">
    <property type="term" value="C:cytosol"/>
    <property type="evidence" value="ECO:0007669"/>
    <property type="project" value="TreeGrafter"/>
</dbReference>
<dbReference type="PANTHER" id="PTHR10219:SF25">
    <property type="entry name" value="PLECKSTRIN HOMOLOGY DOMAIN-CONTAINING FAMILY A MEMBER 8"/>
    <property type="match status" value="1"/>
</dbReference>
<dbReference type="EMBL" id="OA882341">
    <property type="protein sequence ID" value="CAD7274803.1"/>
    <property type="molecule type" value="Genomic_DNA"/>
</dbReference>
<evidence type="ECO:0000256" key="1">
    <source>
        <dbReference type="ARBA" id="ARBA00022448"/>
    </source>
</evidence>
<dbReference type="GO" id="GO:1902388">
    <property type="term" value="F:ceramide 1-phosphate transfer activity"/>
    <property type="evidence" value="ECO:0007669"/>
    <property type="project" value="TreeGrafter"/>
</dbReference>
<dbReference type="Gene3D" id="1.10.3520.10">
    <property type="entry name" value="Glycolipid transfer protein"/>
    <property type="match status" value="1"/>
</dbReference>
<dbReference type="Proteomes" id="UP000678499">
    <property type="component" value="Unassembled WGS sequence"/>
</dbReference>
<accession>A0A7R9BGC9</accession>
<dbReference type="AlphaFoldDB" id="A0A7R9BGC9"/>
<dbReference type="GO" id="GO:0016020">
    <property type="term" value="C:membrane"/>
    <property type="evidence" value="ECO:0007669"/>
    <property type="project" value="TreeGrafter"/>
</dbReference>
<reference evidence="3" key="1">
    <citation type="submission" date="2020-11" db="EMBL/GenBank/DDBJ databases">
        <authorList>
            <person name="Tran Van P."/>
        </authorList>
    </citation>
    <scope>NUCLEOTIDE SEQUENCE</scope>
</reference>
<sequence length="212" mass="23715">MSPTDVFAVIKCKFPSAGEEIATEKFLAAAKEVPDIIGALGTVLMPVKMDIVNNIQKLSGKLSEEPEKYKLLFDMVREEGFDASAPGTISLLWLKRGLEMFRGALCTLLEAHKSKNPSNSLVEQFRGVYSKCLSQYHGWALQKLFYIGLAALPYRTSMVESLRDAHRKDGEEPESDETFYKNLEAFIDNLSGCLDPIIAFFDDHGLNSRDRV</sequence>
<organism evidence="3">
    <name type="scientific">Notodromas monacha</name>
    <dbReference type="NCBI Taxonomy" id="399045"/>
    <lineage>
        <taxon>Eukaryota</taxon>
        <taxon>Metazoa</taxon>
        <taxon>Ecdysozoa</taxon>
        <taxon>Arthropoda</taxon>
        <taxon>Crustacea</taxon>
        <taxon>Oligostraca</taxon>
        <taxon>Ostracoda</taxon>
        <taxon>Podocopa</taxon>
        <taxon>Podocopida</taxon>
        <taxon>Cypridocopina</taxon>
        <taxon>Cypridoidea</taxon>
        <taxon>Cyprididae</taxon>
        <taxon>Notodromas</taxon>
    </lineage>
</organism>
<dbReference type="PANTHER" id="PTHR10219">
    <property type="entry name" value="GLYCOLIPID TRANSFER PROTEIN-RELATED"/>
    <property type="match status" value="1"/>
</dbReference>
<evidence type="ECO:0000313" key="3">
    <source>
        <dbReference type="EMBL" id="CAD7274803.1"/>
    </source>
</evidence>
<dbReference type="InterPro" id="IPR036497">
    <property type="entry name" value="GLTP_sf"/>
</dbReference>
<dbReference type="GO" id="GO:1902387">
    <property type="term" value="F:ceramide 1-phosphate binding"/>
    <property type="evidence" value="ECO:0007669"/>
    <property type="project" value="TreeGrafter"/>
</dbReference>
<keyword evidence="4" id="KW-1185">Reference proteome</keyword>
<evidence type="ECO:0000313" key="4">
    <source>
        <dbReference type="Proteomes" id="UP000678499"/>
    </source>
</evidence>